<feature type="binding site" evidence="5">
    <location>
        <begin position="265"/>
        <end position="272"/>
    </location>
    <ligand>
        <name>ATP</name>
        <dbReference type="ChEBI" id="CHEBI:30616"/>
    </ligand>
</feature>
<feature type="compositionally biased region" description="Low complexity" evidence="8">
    <location>
        <begin position="36"/>
        <end position="47"/>
    </location>
</feature>
<name>A0A8H5B7H9_9AGAR</name>
<dbReference type="GO" id="GO:0005524">
    <property type="term" value="F:ATP binding"/>
    <property type="evidence" value="ECO:0007669"/>
    <property type="project" value="UniProtKB-UniRule"/>
</dbReference>
<dbReference type="InterPro" id="IPR036961">
    <property type="entry name" value="Kinesin_motor_dom_sf"/>
</dbReference>
<feature type="region of interest" description="Disordered" evidence="8">
    <location>
        <begin position="398"/>
        <end position="461"/>
    </location>
</feature>
<dbReference type="GO" id="GO:0003777">
    <property type="term" value="F:microtubule motor activity"/>
    <property type="evidence" value="ECO:0007669"/>
    <property type="project" value="InterPro"/>
</dbReference>
<keyword evidence="11" id="KW-1185">Reference proteome</keyword>
<evidence type="ECO:0000256" key="8">
    <source>
        <dbReference type="SAM" id="MobiDB-lite"/>
    </source>
</evidence>
<dbReference type="PROSITE" id="PS50067">
    <property type="entry name" value="KINESIN_MOTOR_2"/>
    <property type="match status" value="1"/>
</dbReference>
<evidence type="ECO:0000256" key="2">
    <source>
        <dbReference type="ARBA" id="ARBA00022840"/>
    </source>
</evidence>
<evidence type="ECO:0000256" key="1">
    <source>
        <dbReference type="ARBA" id="ARBA00022741"/>
    </source>
</evidence>
<sequence length="943" mass="102610">MSVNRSKVPSTPSGSASRAVRPAPFTPSKRPLSMQSTGSSTASASSTQEDQLNARLSRTANAPIFLNSTHKKYKAALSVESRPQAKSSVFKGSATLAPIPATPTRRDGSHSRPRTPNTPRSRGGAESPCMFTSTSEMDVSNVDPEQVLVDAQTVEPGDLSAEIDEAWLRAAEMDHGKEDKVMVSIRVRPTDATSAWVPNPSTNSLKLDPNFARNASTASSNASASAFNFDAILTGTPNKPIYTTVARSHVQAAMEGYNAVIFAYGQTASGKTFTLSGDEEEPGIIPRAMRDVFGFIKRTPEREYLLRCSYLEIYNETIIDLLAPPMAAKASPVQIQGGAGGDIILTPLREEVVTSLKGVKEVMRRGEGNRRTACTDWNERSSRSHSVFRLVIESRERGASSAAADDDDDDFNSMSTPTNGRHTPGLNGRATPGPGGRQTPGLNGRQTPGLGPRLQARGGRSVQSSVLSLIDLAGSEKATSDKERTREGKYINTSLLTLGTVIGTLADNASKSKADHVPYRNSKLTRMLQPSLSGNARISVICTINPDPGAVSESMSTLLFAKRIKNVQLNAKKKEVVDTDALIERYRKEIEELKARLAEREAEVPVRNRRLSAREQIDESKAMRDLNGRIQQLTKLILTSATVEDNKEGDTESRSASPVKIDFDMSPYQLQQELLAARLQIESQATQILSLEASLLARPPLPADASSDEKDKLIADQVKTIRELEIVVRGYEENLGEPLRQVKEDVEKEWSEKLQKEQEKSAQSERWAEELVKALEKEKKARIALEEERRALANFVSRIDSLGLSSIPPSKLRPPMPTAGGAMTAYERRQARASSAGRLPRISDATVTEEFTGLGVDFTGASESSPVRLDRGSASQPSLMDQAMLEEMGSVDISFDELEVEQQLLEMSMCVQPGSAAATKLFGQDKGLIKDRAVLSAKENIFP</sequence>
<evidence type="ECO:0000313" key="11">
    <source>
        <dbReference type="Proteomes" id="UP000567179"/>
    </source>
</evidence>
<dbReference type="PANTHER" id="PTHR47968:SF75">
    <property type="entry name" value="CENTROMERE-ASSOCIATED PROTEIN E"/>
    <property type="match status" value="1"/>
</dbReference>
<dbReference type="SMART" id="SM00129">
    <property type="entry name" value="KISc"/>
    <property type="match status" value="1"/>
</dbReference>
<comment type="caution">
    <text evidence="10">The sequence shown here is derived from an EMBL/GenBank/DDBJ whole genome shotgun (WGS) entry which is preliminary data.</text>
</comment>
<feature type="coiled-coil region" evidence="7">
    <location>
        <begin position="569"/>
        <end position="603"/>
    </location>
</feature>
<keyword evidence="4 5" id="KW-0505">Motor protein</keyword>
<dbReference type="PROSITE" id="PS00411">
    <property type="entry name" value="KINESIN_MOTOR_1"/>
    <property type="match status" value="1"/>
</dbReference>
<evidence type="ECO:0000256" key="5">
    <source>
        <dbReference type="PROSITE-ProRule" id="PRU00283"/>
    </source>
</evidence>
<keyword evidence="2 5" id="KW-0067">ATP-binding</keyword>
<dbReference type="PRINTS" id="PR00380">
    <property type="entry name" value="KINESINHEAVY"/>
</dbReference>
<dbReference type="GO" id="GO:0008017">
    <property type="term" value="F:microtubule binding"/>
    <property type="evidence" value="ECO:0007669"/>
    <property type="project" value="InterPro"/>
</dbReference>
<dbReference type="GO" id="GO:0007018">
    <property type="term" value="P:microtubule-based movement"/>
    <property type="evidence" value="ECO:0007669"/>
    <property type="project" value="InterPro"/>
</dbReference>
<feature type="compositionally biased region" description="Polar residues" evidence="8">
    <location>
        <begin position="1"/>
        <end position="16"/>
    </location>
</feature>
<dbReference type="InterPro" id="IPR001752">
    <property type="entry name" value="Kinesin_motor_dom"/>
</dbReference>
<feature type="compositionally biased region" description="Polar residues" evidence="8">
    <location>
        <begin position="412"/>
        <end position="421"/>
    </location>
</feature>
<dbReference type="AlphaFoldDB" id="A0A8H5B7H9"/>
<evidence type="ECO:0000313" key="10">
    <source>
        <dbReference type="EMBL" id="KAF5317483.1"/>
    </source>
</evidence>
<evidence type="ECO:0000259" key="9">
    <source>
        <dbReference type="PROSITE" id="PS50067"/>
    </source>
</evidence>
<proteinExistence type="inferred from homology"/>
<dbReference type="InterPro" id="IPR027640">
    <property type="entry name" value="Kinesin-like_fam"/>
</dbReference>
<evidence type="ECO:0000256" key="7">
    <source>
        <dbReference type="SAM" id="Coils"/>
    </source>
</evidence>
<gene>
    <name evidence="10" type="ORF">D9619_013159</name>
</gene>
<feature type="region of interest" description="Disordered" evidence="8">
    <location>
        <begin position="1"/>
        <end position="52"/>
    </location>
</feature>
<dbReference type="GO" id="GO:0005874">
    <property type="term" value="C:microtubule"/>
    <property type="evidence" value="ECO:0007669"/>
    <property type="project" value="UniProtKB-KW"/>
</dbReference>
<protein>
    <recommendedName>
        <fullName evidence="6">Kinesin-like protein</fullName>
    </recommendedName>
</protein>
<feature type="domain" description="Kinesin motor" evidence="9">
    <location>
        <begin position="180"/>
        <end position="567"/>
    </location>
</feature>
<accession>A0A8H5B7H9</accession>
<dbReference type="Pfam" id="PF00225">
    <property type="entry name" value="Kinesin"/>
    <property type="match status" value="2"/>
</dbReference>
<dbReference type="PANTHER" id="PTHR47968">
    <property type="entry name" value="CENTROMERE PROTEIN E"/>
    <property type="match status" value="1"/>
</dbReference>
<dbReference type="SUPFAM" id="SSF52540">
    <property type="entry name" value="P-loop containing nucleoside triphosphate hydrolases"/>
    <property type="match status" value="1"/>
</dbReference>
<comment type="similarity">
    <text evidence="5 6">Belongs to the TRAFAC class myosin-kinesin ATPase superfamily. Kinesin family.</text>
</comment>
<dbReference type="Gene3D" id="3.40.850.10">
    <property type="entry name" value="Kinesin motor domain"/>
    <property type="match status" value="1"/>
</dbReference>
<organism evidence="10 11">
    <name type="scientific">Psilocybe cf. subviscida</name>
    <dbReference type="NCBI Taxonomy" id="2480587"/>
    <lineage>
        <taxon>Eukaryota</taxon>
        <taxon>Fungi</taxon>
        <taxon>Dikarya</taxon>
        <taxon>Basidiomycota</taxon>
        <taxon>Agaricomycotina</taxon>
        <taxon>Agaricomycetes</taxon>
        <taxon>Agaricomycetidae</taxon>
        <taxon>Agaricales</taxon>
        <taxon>Agaricineae</taxon>
        <taxon>Strophariaceae</taxon>
        <taxon>Psilocybe</taxon>
    </lineage>
</organism>
<feature type="region of interest" description="Disordered" evidence="8">
    <location>
        <begin position="82"/>
        <end position="129"/>
    </location>
</feature>
<dbReference type="Proteomes" id="UP000567179">
    <property type="component" value="Unassembled WGS sequence"/>
</dbReference>
<evidence type="ECO:0000256" key="6">
    <source>
        <dbReference type="RuleBase" id="RU000394"/>
    </source>
</evidence>
<evidence type="ECO:0000256" key="4">
    <source>
        <dbReference type="ARBA" id="ARBA00023175"/>
    </source>
</evidence>
<evidence type="ECO:0000256" key="3">
    <source>
        <dbReference type="ARBA" id="ARBA00023054"/>
    </source>
</evidence>
<dbReference type="EMBL" id="JAACJJ010000033">
    <property type="protein sequence ID" value="KAF5317483.1"/>
    <property type="molecule type" value="Genomic_DNA"/>
</dbReference>
<keyword evidence="3 7" id="KW-0175">Coiled coil</keyword>
<dbReference type="InterPro" id="IPR027417">
    <property type="entry name" value="P-loop_NTPase"/>
</dbReference>
<keyword evidence="1 5" id="KW-0547">Nucleotide-binding</keyword>
<reference evidence="10 11" key="1">
    <citation type="journal article" date="2020" name="ISME J.">
        <title>Uncovering the hidden diversity of litter-decomposition mechanisms in mushroom-forming fungi.</title>
        <authorList>
            <person name="Floudas D."/>
            <person name="Bentzer J."/>
            <person name="Ahren D."/>
            <person name="Johansson T."/>
            <person name="Persson P."/>
            <person name="Tunlid A."/>
        </authorList>
    </citation>
    <scope>NUCLEOTIDE SEQUENCE [LARGE SCALE GENOMIC DNA]</scope>
    <source>
        <strain evidence="10 11">CBS 101986</strain>
    </source>
</reference>
<keyword evidence="6" id="KW-0493">Microtubule</keyword>
<dbReference type="InterPro" id="IPR019821">
    <property type="entry name" value="Kinesin_motor_CS"/>
</dbReference>
<dbReference type="OrthoDB" id="3176171at2759"/>